<gene>
    <name evidence="1" type="ORF">NK118_05780</name>
</gene>
<evidence type="ECO:0008006" key="3">
    <source>
        <dbReference type="Google" id="ProtNLM"/>
    </source>
</evidence>
<evidence type="ECO:0000313" key="1">
    <source>
        <dbReference type="EMBL" id="MCP1109761.1"/>
    </source>
</evidence>
<dbReference type="Gene3D" id="3.40.30.10">
    <property type="entry name" value="Glutaredoxin"/>
    <property type="match status" value="1"/>
</dbReference>
<name>A0ABT1EGX0_9FIRM</name>
<dbReference type="SUPFAM" id="SSF52833">
    <property type="entry name" value="Thioredoxin-like"/>
    <property type="match status" value="1"/>
</dbReference>
<dbReference type="CDD" id="cd02972">
    <property type="entry name" value="DsbA_family"/>
    <property type="match status" value="1"/>
</dbReference>
<sequence>MKLELYLDYGCPFCLKGYHEVIALIVEEFCDLELKIVPCEAHPRPETHGLHTDICARGFYVAGDYGCNPIEYSDIIFKASLKDKVDIENVDVVADALANIIEPDDFIEGIEKGDYVDRLKENNEKAWETLGFPAVPSLKMGDSTLPAVPGVGLTRGQIKKFIKANKA</sequence>
<dbReference type="InterPro" id="IPR036249">
    <property type="entry name" value="Thioredoxin-like_sf"/>
</dbReference>
<organism evidence="1 2">
    <name type="scientific">Ohessyouella blattaphilus</name>
    <dbReference type="NCBI Taxonomy" id="2949333"/>
    <lineage>
        <taxon>Bacteria</taxon>
        <taxon>Bacillati</taxon>
        <taxon>Bacillota</taxon>
        <taxon>Clostridia</taxon>
        <taxon>Lachnospirales</taxon>
        <taxon>Lachnospiraceae</taxon>
        <taxon>Ohessyouella</taxon>
    </lineage>
</organism>
<proteinExistence type="predicted"/>
<dbReference type="EMBL" id="JAMZFV010000006">
    <property type="protein sequence ID" value="MCP1109761.1"/>
    <property type="molecule type" value="Genomic_DNA"/>
</dbReference>
<reference evidence="1 2" key="1">
    <citation type="journal article" date="2022" name="Genome Biol. Evol.">
        <title>Host diet, physiology and behaviors set the stage for Lachnospiraceae cladogenesis.</title>
        <authorList>
            <person name="Vera-Ponce De Leon A."/>
            <person name="Schneider M."/>
            <person name="Jahnes B.C."/>
            <person name="Sadowski V."/>
            <person name="Camuy-Velez L.A."/>
            <person name="Duan J."/>
            <person name="Sabree Z.L."/>
        </authorList>
    </citation>
    <scope>NUCLEOTIDE SEQUENCE [LARGE SCALE GENOMIC DNA]</scope>
    <source>
        <strain evidence="1 2">PAL227</strain>
    </source>
</reference>
<protein>
    <recommendedName>
        <fullName evidence="3">Thioredoxin-like fold domain-containing protein</fullName>
    </recommendedName>
</protein>
<accession>A0ABT1EGX0</accession>
<comment type="caution">
    <text evidence="1">The sequence shown here is derived from an EMBL/GenBank/DDBJ whole genome shotgun (WGS) entry which is preliminary data.</text>
</comment>
<evidence type="ECO:0000313" key="2">
    <source>
        <dbReference type="Proteomes" id="UP001523565"/>
    </source>
</evidence>
<dbReference type="RefSeq" id="WP_262068642.1">
    <property type="nucleotide sequence ID" value="NZ_JAMXOC010000006.1"/>
</dbReference>
<keyword evidence="2" id="KW-1185">Reference proteome</keyword>
<dbReference type="Proteomes" id="UP001523565">
    <property type="component" value="Unassembled WGS sequence"/>
</dbReference>